<dbReference type="PRINTS" id="PR00344">
    <property type="entry name" value="BCTRLSENSOR"/>
</dbReference>
<organism evidence="18 19">
    <name type="scientific">Nitrosospira multiformis</name>
    <dbReference type="NCBI Taxonomy" id="1231"/>
    <lineage>
        <taxon>Bacteria</taxon>
        <taxon>Pseudomonadati</taxon>
        <taxon>Pseudomonadota</taxon>
        <taxon>Betaproteobacteria</taxon>
        <taxon>Nitrosomonadales</taxon>
        <taxon>Nitrosomonadaceae</taxon>
        <taxon>Nitrosospira</taxon>
    </lineage>
</organism>
<dbReference type="Pfam" id="PF00672">
    <property type="entry name" value="HAMP"/>
    <property type="match status" value="1"/>
</dbReference>
<dbReference type="CDD" id="cd00082">
    <property type="entry name" value="HisKA"/>
    <property type="match status" value="1"/>
</dbReference>
<evidence type="ECO:0000256" key="5">
    <source>
        <dbReference type="ARBA" id="ARBA00022553"/>
    </source>
</evidence>
<dbReference type="Gene3D" id="3.30.565.10">
    <property type="entry name" value="Histidine kinase-like ATPase, C-terminal domain"/>
    <property type="match status" value="1"/>
</dbReference>
<evidence type="ECO:0000256" key="2">
    <source>
        <dbReference type="ARBA" id="ARBA00004533"/>
    </source>
</evidence>
<comment type="catalytic activity">
    <reaction evidence="1 14">
        <text>ATP + protein L-histidine = ADP + protein N-phospho-L-histidine.</text>
        <dbReference type="EC" id="2.7.13.3"/>
    </reaction>
</comment>
<reference evidence="18 19" key="1">
    <citation type="submission" date="2016-10" db="EMBL/GenBank/DDBJ databases">
        <authorList>
            <person name="Varghese N."/>
            <person name="Submissions S."/>
        </authorList>
    </citation>
    <scope>NUCLEOTIDE SEQUENCE [LARGE SCALE GENOMIC DNA]</scope>
    <source>
        <strain evidence="18 19">Nl1</strain>
    </source>
</reference>
<feature type="transmembrane region" description="Helical" evidence="14">
    <location>
        <begin position="23"/>
        <end position="45"/>
    </location>
</feature>
<name>A0ABY0T7V8_9PROT</name>
<evidence type="ECO:0000313" key="19">
    <source>
        <dbReference type="Proteomes" id="UP000183471"/>
    </source>
</evidence>
<dbReference type="CDD" id="cd06225">
    <property type="entry name" value="HAMP"/>
    <property type="match status" value="1"/>
</dbReference>
<dbReference type="PANTHER" id="PTHR45436">
    <property type="entry name" value="SENSOR HISTIDINE KINASE YKOH"/>
    <property type="match status" value="1"/>
</dbReference>
<keyword evidence="11 14" id="KW-1133">Transmembrane helix</keyword>
<feature type="region of interest" description="Disordered" evidence="15">
    <location>
        <begin position="111"/>
        <end position="135"/>
    </location>
</feature>
<dbReference type="SMART" id="SM00304">
    <property type="entry name" value="HAMP"/>
    <property type="match status" value="1"/>
</dbReference>
<dbReference type="PANTHER" id="PTHR45436:SF9">
    <property type="entry name" value="SENSOR PROTEIN"/>
    <property type="match status" value="1"/>
</dbReference>
<feature type="transmembrane region" description="Helical" evidence="14">
    <location>
        <begin position="181"/>
        <end position="201"/>
    </location>
</feature>
<comment type="subcellular location">
    <subcellularLocation>
        <location evidence="2 14">Cell inner membrane</location>
    </subcellularLocation>
</comment>
<feature type="domain" description="Histidine kinase" evidence="16">
    <location>
        <begin position="264"/>
        <end position="477"/>
    </location>
</feature>
<keyword evidence="10 14" id="KW-0067">ATP-binding</keyword>
<keyword evidence="4 14" id="KW-0997">Cell inner membrane</keyword>
<sequence>MRTDNLFQSNTGSTHGSISRKLAWLYALSASAMLFFTSGFLYWVLITTLEQEDEHFLRSRLNILETILREQPGDTQVLEREITEENIAFAGSQHLTHSRILDESGRTLHESRGMKQEIPTSAFPSPETRPPKAKRWRSDTNKTYWLIATWAEDNSLSGSRRQIQVALDETEEELLITRYEYYLFDILLVGILVSVIIGILITQRSMKPLADITGAAERITASQLHERLNSAPWPRELALLTRALDSMLGRLEDSFNRLSQFSADLAHELRTPLNNLRGEAEVALSKPREAHEYREILASSLEEYDRMSRMLDSLLFLARADSEQAVIALSLINARTEIEKIIVFYEAVSTEKSIRVLCEGDATTKVDPDLFQRAISNLLANALYHTPDGGSIIFSIDSSQERGTGIICRDSGIGIAQEHLPKIFDRFYRINPSRNGEAEGAGLGLAIVKSIIGLHGGNITVQSVIGEGTAVRLFFPA</sequence>
<dbReference type="NCBIfam" id="TIGR01386">
    <property type="entry name" value="cztS_silS_copS"/>
    <property type="match status" value="1"/>
</dbReference>
<dbReference type="SMART" id="SM00387">
    <property type="entry name" value="HATPase_c"/>
    <property type="match status" value="1"/>
</dbReference>
<dbReference type="Pfam" id="PF00512">
    <property type="entry name" value="HisKA"/>
    <property type="match status" value="1"/>
</dbReference>
<keyword evidence="6 14" id="KW-0808">Transferase</keyword>
<dbReference type="GO" id="GO:0016301">
    <property type="term" value="F:kinase activity"/>
    <property type="evidence" value="ECO:0007669"/>
    <property type="project" value="UniProtKB-KW"/>
</dbReference>
<evidence type="ECO:0000256" key="3">
    <source>
        <dbReference type="ARBA" id="ARBA00022475"/>
    </source>
</evidence>
<evidence type="ECO:0000256" key="10">
    <source>
        <dbReference type="ARBA" id="ARBA00022840"/>
    </source>
</evidence>
<keyword evidence="19" id="KW-1185">Reference proteome</keyword>
<keyword evidence="9 14" id="KW-0418">Kinase</keyword>
<dbReference type="InterPro" id="IPR006290">
    <property type="entry name" value="CztS_silS_copS"/>
</dbReference>
<dbReference type="Pfam" id="PF02518">
    <property type="entry name" value="HATPase_c"/>
    <property type="match status" value="1"/>
</dbReference>
<evidence type="ECO:0000256" key="13">
    <source>
        <dbReference type="ARBA" id="ARBA00023136"/>
    </source>
</evidence>
<dbReference type="InterPro" id="IPR003661">
    <property type="entry name" value="HisK_dim/P_dom"/>
</dbReference>
<dbReference type="InterPro" id="IPR003660">
    <property type="entry name" value="HAMP_dom"/>
</dbReference>
<evidence type="ECO:0000256" key="1">
    <source>
        <dbReference type="ARBA" id="ARBA00000085"/>
    </source>
</evidence>
<keyword evidence="13 14" id="KW-0472">Membrane</keyword>
<dbReference type="SUPFAM" id="SSF158472">
    <property type="entry name" value="HAMP domain-like"/>
    <property type="match status" value="1"/>
</dbReference>
<accession>A0ABY0T7V8</accession>
<comment type="function">
    <text evidence="14">Member of a two-component regulatory system.</text>
</comment>
<keyword evidence="12 14" id="KW-0902">Two-component regulatory system</keyword>
<feature type="domain" description="HAMP" evidence="17">
    <location>
        <begin position="203"/>
        <end position="256"/>
    </location>
</feature>
<proteinExistence type="predicted"/>
<keyword evidence="8 14" id="KW-0547">Nucleotide-binding</keyword>
<keyword evidence="7 14" id="KW-0812">Transmembrane</keyword>
<protein>
    <recommendedName>
        <fullName evidence="14">Sensor protein</fullName>
        <ecNumber evidence="14">2.7.13.3</ecNumber>
    </recommendedName>
</protein>
<evidence type="ECO:0000256" key="4">
    <source>
        <dbReference type="ARBA" id="ARBA00022519"/>
    </source>
</evidence>
<evidence type="ECO:0000256" key="14">
    <source>
        <dbReference type="RuleBase" id="RU364088"/>
    </source>
</evidence>
<evidence type="ECO:0000256" key="8">
    <source>
        <dbReference type="ARBA" id="ARBA00022741"/>
    </source>
</evidence>
<dbReference type="Gene3D" id="1.10.287.130">
    <property type="match status" value="1"/>
</dbReference>
<dbReference type="InterPro" id="IPR036890">
    <property type="entry name" value="HATPase_C_sf"/>
</dbReference>
<dbReference type="InterPro" id="IPR003594">
    <property type="entry name" value="HATPase_dom"/>
</dbReference>
<gene>
    <name evidence="18" type="ORF">SAMN05216402_0743</name>
</gene>
<dbReference type="PROSITE" id="PS50885">
    <property type="entry name" value="HAMP"/>
    <property type="match status" value="1"/>
</dbReference>
<evidence type="ECO:0000256" key="12">
    <source>
        <dbReference type="ARBA" id="ARBA00023012"/>
    </source>
</evidence>
<dbReference type="SUPFAM" id="SSF47384">
    <property type="entry name" value="Homodimeric domain of signal transducing histidine kinase"/>
    <property type="match status" value="1"/>
</dbReference>
<dbReference type="InterPro" id="IPR050428">
    <property type="entry name" value="TCS_sensor_his_kinase"/>
</dbReference>
<dbReference type="SMART" id="SM00388">
    <property type="entry name" value="HisKA"/>
    <property type="match status" value="1"/>
</dbReference>
<dbReference type="EMBL" id="FNKY01000001">
    <property type="protein sequence ID" value="SDQ40980.1"/>
    <property type="molecule type" value="Genomic_DNA"/>
</dbReference>
<dbReference type="InterPro" id="IPR005467">
    <property type="entry name" value="His_kinase_dom"/>
</dbReference>
<dbReference type="Gene3D" id="6.10.340.10">
    <property type="match status" value="1"/>
</dbReference>
<evidence type="ECO:0000259" key="16">
    <source>
        <dbReference type="PROSITE" id="PS50109"/>
    </source>
</evidence>
<dbReference type="CDD" id="cd00075">
    <property type="entry name" value="HATPase"/>
    <property type="match status" value="1"/>
</dbReference>
<dbReference type="RefSeq" id="WP_074630849.1">
    <property type="nucleotide sequence ID" value="NZ_FNKY01000001.1"/>
</dbReference>
<evidence type="ECO:0000256" key="9">
    <source>
        <dbReference type="ARBA" id="ARBA00022777"/>
    </source>
</evidence>
<evidence type="ECO:0000256" key="15">
    <source>
        <dbReference type="SAM" id="MobiDB-lite"/>
    </source>
</evidence>
<dbReference type="InterPro" id="IPR004358">
    <property type="entry name" value="Sig_transdc_His_kin-like_C"/>
</dbReference>
<dbReference type="EC" id="2.7.13.3" evidence="14"/>
<keyword evidence="3 14" id="KW-1003">Cell membrane</keyword>
<evidence type="ECO:0000256" key="6">
    <source>
        <dbReference type="ARBA" id="ARBA00022679"/>
    </source>
</evidence>
<evidence type="ECO:0000256" key="11">
    <source>
        <dbReference type="ARBA" id="ARBA00022989"/>
    </source>
</evidence>
<comment type="caution">
    <text evidence="18">The sequence shown here is derived from an EMBL/GenBank/DDBJ whole genome shotgun (WGS) entry which is preliminary data.</text>
</comment>
<evidence type="ECO:0000313" key="18">
    <source>
        <dbReference type="EMBL" id="SDQ40980.1"/>
    </source>
</evidence>
<evidence type="ECO:0000259" key="17">
    <source>
        <dbReference type="PROSITE" id="PS50885"/>
    </source>
</evidence>
<keyword evidence="5" id="KW-0597">Phosphoprotein</keyword>
<evidence type="ECO:0000256" key="7">
    <source>
        <dbReference type="ARBA" id="ARBA00022692"/>
    </source>
</evidence>
<dbReference type="InterPro" id="IPR036097">
    <property type="entry name" value="HisK_dim/P_sf"/>
</dbReference>
<dbReference type="Proteomes" id="UP000183471">
    <property type="component" value="Unassembled WGS sequence"/>
</dbReference>
<dbReference type="SUPFAM" id="SSF55874">
    <property type="entry name" value="ATPase domain of HSP90 chaperone/DNA topoisomerase II/histidine kinase"/>
    <property type="match status" value="1"/>
</dbReference>
<dbReference type="PROSITE" id="PS50109">
    <property type="entry name" value="HIS_KIN"/>
    <property type="match status" value="1"/>
</dbReference>